<dbReference type="InterPro" id="IPR018076">
    <property type="entry name" value="T2SS_GspF_dom"/>
</dbReference>
<feature type="domain" description="Type II secretion system protein GspF" evidence="7">
    <location>
        <begin position="184"/>
        <end position="311"/>
    </location>
</feature>
<feature type="transmembrane region" description="Helical" evidence="6">
    <location>
        <begin position="143"/>
        <end position="165"/>
    </location>
</feature>
<dbReference type="Pfam" id="PF00482">
    <property type="entry name" value="T2SSF"/>
    <property type="match status" value="1"/>
</dbReference>
<comment type="subcellular location">
    <subcellularLocation>
        <location evidence="1">Cell membrane</location>
        <topology evidence="1">Multi-pass membrane protein</topology>
    </subcellularLocation>
</comment>
<proteinExistence type="predicted"/>
<evidence type="ECO:0000256" key="1">
    <source>
        <dbReference type="ARBA" id="ARBA00004651"/>
    </source>
</evidence>
<evidence type="ECO:0000256" key="6">
    <source>
        <dbReference type="SAM" id="Phobius"/>
    </source>
</evidence>
<dbReference type="PANTHER" id="PTHR35007">
    <property type="entry name" value="INTEGRAL MEMBRANE PROTEIN-RELATED"/>
    <property type="match status" value="1"/>
</dbReference>
<dbReference type="EMBL" id="CP018800">
    <property type="protein sequence ID" value="ATX81768.1"/>
    <property type="molecule type" value="Genomic_DNA"/>
</dbReference>
<evidence type="ECO:0000259" key="7">
    <source>
        <dbReference type="Pfam" id="PF00482"/>
    </source>
</evidence>
<feature type="transmembrane region" description="Helical" evidence="6">
    <location>
        <begin position="117"/>
        <end position="137"/>
    </location>
</feature>
<keyword evidence="2" id="KW-1003">Cell membrane</keyword>
<evidence type="ECO:0000256" key="4">
    <source>
        <dbReference type="ARBA" id="ARBA00022989"/>
    </source>
</evidence>
<reference evidence="8 9" key="1">
    <citation type="submission" date="2016-12" db="EMBL/GenBank/DDBJ databases">
        <title>Isolation and genomic insights into novel planktonic Zetaproteobacteria from stratified waters of the Chesapeake Bay.</title>
        <authorList>
            <person name="McAllister S.M."/>
            <person name="Kato S."/>
            <person name="Chan C.S."/>
            <person name="Chiu B.K."/>
            <person name="Field E.K."/>
        </authorList>
    </citation>
    <scope>NUCLEOTIDE SEQUENCE [LARGE SCALE GENOMIC DNA]</scope>
    <source>
        <strain evidence="8 9">CP-8</strain>
    </source>
</reference>
<dbReference type="OrthoDB" id="9810662at2"/>
<keyword evidence="3 6" id="KW-0812">Transmembrane</keyword>
<feature type="transmembrane region" description="Helical" evidence="6">
    <location>
        <begin position="18"/>
        <end position="39"/>
    </location>
</feature>
<accession>A0A2K8L360</accession>
<dbReference type="RefSeq" id="WP_100265191.1">
    <property type="nucleotide sequence ID" value="NZ_CP018800.1"/>
</dbReference>
<keyword evidence="5 6" id="KW-0472">Membrane</keyword>
<dbReference type="PANTHER" id="PTHR35007:SF2">
    <property type="entry name" value="PILUS ASSEMBLE PROTEIN"/>
    <property type="match status" value="1"/>
</dbReference>
<protein>
    <submittedName>
        <fullName evidence="8">Tight adherence protein C</fullName>
    </submittedName>
</protein>
<evidence type="ECO:0000313" key="8">
    <source>
        <dbReference type="EMBL" id="ATX81768.1"/>
    </source>
</evidence>
<evidence type="ECO:0000256" key="3">
    <source>
        <dbReference type="ARBA" id="ARBA00022692"/>
    </source>
</evidence>
<dbReference type="GO" id="GO:0005886">
    <property type="term" value="C:plasma membrane"/>
    <property type="evidence" value="ECO:0007669"/>
    <property type="project" value="UniProtKB-SubCell"/>
</dbReference>
<sequence length="328" mass="36326">MKELIAVISSFLSTDNQIAILGMVFLATALLFYGIFIWLMGGMSPVQRRLNAIEHPEEAIKEDLQQRDGRFFVRIAESAASVVIPDEAWTDSNLKMRLVKAGYYSPRAIRVFIGNKVFLGILVPVAIIIIAVFSGYSPAAGNLYVIFLVVLAAVLGYNIPNFILINKINKRRLSFSESFPDAMDMFVVCVEAGLGLDAAIQRVSEELRHSHPVLAGEFAVLSLELRSGKTREEALRSLAERTGLDEVSELVTLLVQADHFGTSVADALRTHAKEMRTMRMQRAREKAAKLPVKMIFPIILFIFPALFLVILGPAIIRIYEGFIKGLGG</sequence>
<name>A0A2K8L360_9PROT</name>
<keyword evidence="4 6" id="KW-1133">Transmembrane helix</keyword>
<dbReference type="AlphaFoldDB" id="A0A2K8L360"/>
<organism evidence="8 9">
    <name type="scientific">Mariprofundus ferrinatatus</name>
    <dbReference type="NCBI Taxonomy" id="1921087"/>
    <lineage>
        <taxon>Bacteria</taxon>
        <taxon>Pseudomonadati</taxon>
        <taxon>Pseudomonadota</taxon>
        <taxon>Candidatius Mariprofundia</taxon>
        <taxon>Mariprofundales</taxon>
        <taxon>Mariprofundaceae</taxon>
        <taxon>Mariprofundus</taxon>
    </lineage>
</organism>
<evidence type="ECO:0000256" key="2">
    <source>
        <dbReference type="ARBA" id="ARBA00022475"/>
    </source>
</evidence>
<feature type="transmembrane region" description="Helical" evidence="6">
    <location>
        <begin position="294"/>
        <end position="319"/>
    </location>
</feature>
<dbReference type="KEGG" id="mfn:Ga0123462_0899"/>
<dbReference type="Proteomes" id="UP000231637">
    <property type="component" value="Chromosome"/>
</dbReference>
<gene>
    <name evidence="8" type="ORF">Ga0123462_0899</name>
</gene>
<evidence type="ECO:0000313" key="9">
    <source>
        <dbReference type="Proteomes" id="UP000231637"/>
    </source>
</evidence>
<keyword evidence="9" id="KW-1185">Reference proteome</keyword>
<evidence type="ECO:0000256" key="5">
    <source>
        <dbReference type="ARBA" id="ARBA00023136"/>
    </source>
</evidence>